<evidence type="ECO:0000256" key="1">
    <source>
        <dbReference type="SAM" id="MobiDB-lite"/>
    </source>
</evidence>
<feature type="region of interest" description="Disordered" evidence="1">
    <location>
        <begin position="63"/>
        <end position="94"/>
    </location>
</feature>
<dbReference type="Proteomes" id="UP001169006">
    <property type="component" value="Unassembled WGS sequence"/>
</dbReference>
<protein>
    <submittedName>
        <fullName evidence="2">Uncharacterized protein</fullName>
    </submittedName>
</protein>
<evidence type="ECO:0000313" key="3">
    <source>
        <dbReference type="Proteomes" id="UP001169006"/>
    </source>
</evidence>
<dbReference type="RefSeq" id="WP_302076242.1">
    <property type="nucleotide sequence ID" value="NZ_JAUKWQ010000002.1"/>
</dbReference>
<reference evidence="2" key="1">
    <citation type="journal article" date="2015" name="Int. J. Syst. Evol. Microbiol.">
        <title>Rhizobium oryzicola sp. nov., potential plant-growth-promoting endophytic bacteria isolated from rice roots.</title>
        <authorList>
            <person name="Zhang X.X."/>
            <person name="Gao J.S."/>
            <person name="Cao Y.H."/>
            <person name="Sheirdil R.A."/>
            <person name="Wang X.C."/>
            <person name="Zhang L."/>
        </authorList>
    </citation>
    <scope>NUCLEOTIDE SEQUENCE</scope>
    <source>
        <strain evidence="2">05753</strain>
    </source>
</reference>
<proteinExistence type="predicted"/>
<comment type="caution">
    <text evidence="2">The sequence shown here is derived from an EMBL/GenBank/DDBJ whole genome shotgun (WGS) entry which is preliminary data.</text>
</comment>
<name>A0ABT8SWQ1_9HYPH</name>
<dbReference type="EMBL" id="JAUKWQ010000002">
    <property type="protein sequence ID" value="MDO1582097.1"/>
    <property type="molecule type" value="Genomic_DNA"/>
</dbReference>
<feature type="region of interest" description="Disordered" evidence="1">
    <location>
        <begin position="1"/>
        <end position="34"/>
    </location>
</feature>
<sequence length="94" mass="10527">MTAKDPTKDQMDRSDKIGSEESRRFQGDNRERLDDALHAQMDMTNLDAVKEAARLGGGDTYLVESDLEDLDQRQDTDGEDGRPSPMANADNPER</sequence>
<evidence type="ECO:0000313" key="2">
    <source>
        <dbReference type="EMBL" id="MDO1582097.1"/>
    </source>
</evidence>
<organism evidence="2 3">
    <name type="scientific">Rhizobium oryzicola</name>
    <dbReference type="NCBI Taxonomy" id="1232668"/>
    <lineage>
        <taxon>Bacteria</taxon>
        <taxon>Pseudomonadati</taxon>
        <taxon>Pseudomonadota</taxon>
        <taxon>Alphaproteobacteria</taxon>
        <taxon>Hyphomicrobiales</taxon>
        <taxon>Rhizobiaceae</taxon>
        <taxon>Rhizobium/Agrobacterium group</taxon>
        <taxon>Rhizobium</taxon>
    </lineage>
</organism>
<gene>
    <name evidence="2" type="ORF">Q2T52_08315</name>
</gene>
<accession>A0ABT8SWQ1</accession>
<keyword evidence="3" id="KW-1185">Reference proteome</keyword>
<reference evidence="2" key="2">
    <citation type="submission" date="2023-07" db="EMBL/GenBank/DDBJ databases">
        <authorList>
            <person name="Sun H."/>
        </authorList>
    </citation>
    <scope>NUCLEOTIDE SEQUENCE</scope>
    <source>
        <strain evidence="2">05753</strain>
    </source>
</reference>
<feature type="compositionally biased region" description="Basic and acidic residues" evidence="1">
    <location>
        <begin position="70"/>
        <end position="82"/>
    </location>
</feature>